<dbReference type="InterPro" id="IPR018303">
    <property type="entry name" value="ATPase_P-typ_P_site"/>
</dbReference>
<dbReference type="SUPFAM" id="SSF55008">
    <property type="entry name" value="HMA, heavy metal-associated domain"/>
    <property type="match status" value="3"/>
</dbReference>
<dbReference type="Gene3D" id="2.70.150.10">
    <property type="entry name" value="Calcium-transporting ATPase, cytoplasmic transduction domain A"/>
    <property type="match status" value="1"/>
</dbReference>
<evidence type="ECO:0000256" key="17">
    <source>
        <dbReference type="SAM" id="MobiDB-lite"/>
    </source>
</evidence>
<evidence type="ECO:0000256" key="9">
    <source>
        <dbReference type="ARBA" id="ARBA00022840"/>
    </source>
</evidence>
<comment type="similarity">
    <text evidence="3">Belongs to the cation transport ATPase (P-type) (TC 3.A.3) family. Type IB subfamily.</text>
</comment>
<organism evidence="20 21">
    <name type="scientific">Chaetomium strumarium</name>
    <dbReference type="NCBI Taxonomy" id="1170767"/>
    <lineage>
        <taxon>Eukaryota</taxon>
        <taxon>Fungi</taxon>
        <taxon>Dikarya</taxon>
        <taxon>Ascomycota</taxon>
        <taxon>Pezizomycotina</taxon>
        <taxon>Sordariomycetes</taxon>
        <taxon>Sordariomycetidae</taxon>
        <taxon>Sordariales</taxon>
        <taxon>Chaetomiaceae</taxon>
        <taxon>Chaetomium</taxon>
    </lineage>
</organism>
<dbReference type="InterPro" id="IPR023299">
    <property type="entry name" value="ATPase_P-typ_cyto_dom_N"/>
</dbReference>
<feature type="region of interest" description="Disordered" evidence="17">
    <location>
        <begin position="671"/>
        <end position="701"/>
    </location>
</feature>
<evidence type="ECO:0000256" key="5">
    <source>
        <dbReference type="ARBA" id="ARBA00022692"/>
    </source>
</evidence>
<dbReference type="PRINTS" id="PR00119">
    <property type="entry name" value="CATATPASE"/>
</dbReference>
<keyword evidence="21" id="KW-1185">Reference proteome</keyword>
<name>A0AAJ0GP72_9PEZI</name>
<keyword evidence="16" id="KW-0539">Nucleus</keyword>
<keyword evidence="7" id="KW-0677">Repeat</keyword>
<dbReference type="InterPro" id="IPR027256">
    <property type="entry name" value="P-typ_ATPase_IB"/>
</dbReference>
<dbReference type="SFLD" id="SFLDG00002">
    <property type="entry name" value="C1.7:_P-type_atpase_like"/>
    <property type="match status" value="1"/>
</dbReference>
<dbReference type="Pfam" id="PF00122">
    <property type="entry name" value="E1-E2_ATPase"/>
    <property type="match status" value="1"/>
</dbReference>
<evidence type="ECO:0000256" key="3">
    <source>
        <dbReference type="ARBA" id="ARBA00006024"/>
    </source>
</evidence>
<dbReference type="PROSITE" id="PS00154">
    <property type="entry name" value="ATPASE_E1_E2"/>
    <property type="match status" value="1"/>
</dbReference>
<dbReference type="SUPFAM" id="SSF56784">
    <property type="entry name" value="HAD-like"/>
    <property type="match status" value="1"/>
</dbReference>
<feature type="transmembrane region" description="Helical" evidence="18">
    <location>
        <begin position="793"/>
        <end position="817"/>
    </location>
</feature>
<dbReference type="InterPro" id="IPR006122">
    <property type="entry name" value="HMA_Cu_ion-bd"/>
</dbReference>
<feature type="transmembrane region" description="Helical" evidence="18">
    <location>
        <begin position="512"/>
        <end position="531"/>
    </location>
</feature>
<evidence type="ECO:0000256" key="7">
    <source>
        <dbReference type="ARBA" id="ARBA00022737"/>
    </source>
</evidence>
<feature type="region of interest" description="Disordered" evidence="17">
    <location>
        <begin position="1279"/>
        <end position="1387"/>
    </location>
</feature>
<protein>
    <submittedName>
        <fullName evidence="20">Copper-exporting ATPase-like protein</fullName>
    </submittedName>
</protein>
<dbReference type="GO" id="GO:0016887">
    <property type="term" value="F:ATP hydrolysis activity"/>
    <property type="evidence" value="ECO:0007669"/>
    <property type="project" value="InterPro"/>
</dbReference>
<evidence type="ECO:0000256" key="4">
    <source>
        <dbReference type="ARBA" id="ARBA00022448"/>
    </source>
</evidence>
<dbReference type="InterPro" id="IPR001757">
    <property type="entry name" value="P_typ_ATPase"/>
</dbReference>
<feature type="transmembrane region" description="Helical" evidence="18">
    <location>
        <begin position="596"/>
        <end position="614"/>
    </location>
</feature>
<dbReference type="InterPro" id="IPR044492">
    <property type="entry name" value="P_typ_ATPase_HD_dom"/>
</dbReference>
<dbReference type="GO" id="GO:0043682">
    <property type="term" value="F:P-type divalent copper transporter activity"/>
    <property type="evidence" value="ECO:0007669"/>
    <property type="project" value="TreeGrafter"/>
</dbReference>
<evidence type="ECO:0000256" key="10">
    <source>
        <dbReference type="ARBA" id="ARBA00022842"/>
    </source>
</evidence>
<keyword evidence="4" id="KW-0813">Transport</keyword>
<reference evidence="20" key="1">
    <citation type="journal article" date="2023" name="Mol. Phylogenet. Evol.">
        <title>Genome-scale phylogeny and comparative genomics of the fungal order Sordariales.</title>
        <authorList>
            <person name="Hensen N."/>
            <person name="Bonometti L."/>
            <person name="Westerberg I."/>
            <person name="Brannstrom I.O."/>
            <person name="Guillou S."/>
            <person name="Cros-Aarteil S."/>
            <person name="Calhoun S."/>
            <person name="Haridas S."/>
            <person name="Kuo A."/>
            <person name="Mondo S."/>
            <person name="Pangilinan J."/>
            <person name="Riley R."/>
            <person name="LaButti K."/>
            <person name="Andreopoulos B."/>
            <person name="Lipzen A."/>
            <person name="Chen C."/>
            <person name="Yan M."/>
            <person name="Daum C."/>
            <person name="Ng V."/>
            <person name="Clum A."/>
            <person name="Steindorff A."/>
            <person name="Ohm R.A."/>
            <person name="Martin F."/>
            <person name="Silar P."/>
            <person name="Natvig D.O."/>
            <person name="Lalanne C."/>
            <person name="Gautier V."/>
            <person name="Ament-Velasquez S.L."/>
            <person name="Kruys A."/>
            <person name="Hutchinson M.I."/>
            <person name="Powell A.J."/>
            <person name="Barry K."/>
            <person name="Miller A.N."/>
            <person name="Grigoriev I.V."/>
            <person name="Debuchy R."/>
            <person name="Gladieux P."/>
            <person name="Hiltunen Thoren M."/>
            <person name="Johannesson H."/>
        </authorList>
    </citation>
    <scope>NUCLEOTIDE SEQUENCE</scope>
    <source>
        <strain evidence="20">CBS 333.67</strain>
    </source>
</reference>
<dbReference type="InterPro" id="IPR008250">
    <property type="entry name" value="ATPase_P-typ_transduc_dom_A_sf"/>
</dbReference>
<dbReference type="InterPro" id="IPR023214">
    <property type="entry name" value="HAD_sf"/>
</dbReference>
<dbReference type="SUPFAM" id="SSF81660">
    <property type="entry name" value="Metal cation-transporting ATPase, ATP-binding domain N"/>
    <property type="match status" value="1"/>
</dbReference>
<keyword evidence="15 18" id="KW-0472">Membrane</keyword>
<dbReference type="RefSeq" id="XP_062719362.1">
    <property type="nucleotide sequence ID" value="XM_062868062.1"/>
</dbReference>
<dbReference type="InterPro" id="IPR023298">
    <property type="entry name" value="ATPase_P-typ_TM_dom_sf"/>
</dbReference>
<feature type="compositionally biased region" description="Pro residues" evidence="17">
    <location>
        <begin position="1550"/>
        <end position="1563"/>
    </location>
</feature>
<keyword evidence="10" id="KW-0460">Magnesium</keyword>
<dbReference type="Pfam" id="PF08600">
    <property type="entry name" value="NuBaID_C"/>
    <property type="match status" value="1"/>
</dbReference>
<evidence type="ECO:0000259" key="19">
    <source>
        <dbReference type="PROSITE" id="PS50846"/>
    </source>
</evidence>
<evidence type="ECO:0000256" key="16">
    <source>
        <dbReference type="ARBA" id="ARBA00023242"/>
    </source>
</evidence>
<dbReference type="InterPro" id="IPR012935">
    <property type="entry name" value="NuBaID_N"/>
</dbReference>
<dbReference type="CDD" id="cd02094">
    <property type="entry name" value="P-type_ATPase_Cu-like"/>
    <property type="match status" value="1"/>
</dbReference>
<evidence type="ECO:0000313" key="20">
    <source>
        <dbReference type="EMBL" id="KAK3303582.1"/>
    </source>
</evidence>
<proteinExistence type="inferred from homology"/>
<keyword evidence="9" id="KW-0067">ATP-binding</keyword>
<evidence type="ECO:0000256" key="13">
    <source>
        <dbReference type="ARBA" id="ARBA00023008"/>
    </source>
</evidence>
<dbReference type="InterPro" id="IPR013909">
    <property type="entry name" value="NuBaID_C"/>
</dbReference>
<dbReference type="InterPro" id="IPR036412">
    <property type="entry name" value="HAD-like_sf"/>
</dbReference>
<dbReference type="GeneID" id="87886891"/>
<dbReference type="EMBL" id="JAUDZG010000006">
    <property type="protein sequence ID" value="KAK3303582.1"/>
    <property type="molecule type" value="Genomic_DNA"/>
</dbReference>
<keyword evidence="13" id="KW-0186">Copper</keyword>
<evidence type="ECO:0000256" key="8">
    <source>
        <dbReference type="ARBA" id="ARBA00022741"/>
    </source>
</evidence>
<feature type="region of interest" description="Disordered" evidence="17">
    <location>
        <begin position="1692"/>
        <end position="1775"/>
    </location>
</feature>
<dbReference type="InterPro" id="IPR006121">
    <property type="entry name" value="HMA_dom"/>
</dbReference>
<keyword evidence="12 18" id="KW-1133">Transmembrane helix</keyword>
<evidence type="ECO:0000256" key="15">
    <source>
        <dbReference type="ARBA" id="ARBA00023136"/>
    </source>
</evidence>
<dbReference type="SFLD" id="SFLDS00003">
    <property type="entry name" value="Haloacid_Dehalogenase"/>
    <property type="match status" value="1"/>
</dbReference>
<dbReference type="InterPro" id="IPR036163">
    <property type="entry name" value="HMA_dom_sf"/>
</dbReference>
<dbReference type="Pfam" id="PF00702">
    <property type="entry name" value="Hydrolase"/>
    <property type="match status" value="1"/>
</dbReference>
<dbReference type="GO" id="GO:0016020">
    <property type="term" value="C:membrane"/>
    <property type="evidence" value="ECO:0007669"/>
    <property type="project" value="UniProtKB-SubCell"/>
</dbReference>
<dbReference type="Gene3D" id="3.40.50.1000">
    <property type="entry name" value="HAD superfamily/HAD-like"/>
    <property type="match status" value="1"/>
</dbReference>
<evidence type="ECO:0000256" key="18">
    <source>
        <dbReference type="SAM" id="Phobius"/>
    </source>
</evidence>
<dbReference type="Pfam" id="PF07967">
    <property type="entry name" value="zf-C3HC"/>
    <property type="match status" value="1"/>
</dbReference>
<feature type="region of interest" description="Disordered" evidence="17">
    <location>
        <begin position="1547"/>
        <end position="1572"/>
    </location>
</feature>
<dbReference type="SFLD" id="SFLDF00027">
    <property type="entry name" value="p-type_atpase"/>
    <property type="match status" value="1"/>
</dbReference>
<keyword evidence="11" id="KW-1278">Translocase</keyword>
<comment type="caution">
    <text evidence="20">The sequence shown here is derived from an EMBL/GenBank/DDBJ whole genome shotgun (WGS) entry which is preliminary data.</text>
</comment>
<evidence type="ECO:0000256" key="14">
    <source>
        <dbReference type="ARBA" id="ARBA00023065"/>
    </source>
</evidence>
<dbReference type="InterPro" id="IPR059000">
    <property type="entry name" value="ATPase_P-type_domA"/>
</dbReference>
<keyword evidence="8" id="KW-0547">Nucleotide-binding</keyword>
<dbReference type="NCBIfam" id="TIGR01494">
    <property type="entry name" value="ATPase_P-type"/>
    <property type="match status" value="1"/>
</dbReference>
<dbReference type="CDD" id="cd00371">
    <property type="entry name" value="HMA"/>
    <property type="match status" value="3"/>
</dbReference>
<evidence type="ECO:0000256" key="1">
    <source>
        <dbReference type="ARBA" id="ARBA00004123"/>
    </source>
</evidence>
<dbReference type="SUPFAM" id="SSF81665">
    <property type="entry name" value="Calcium ATPase, transmembrane domain M"/>
    <property type="match status" value="1"/>
</dbReference>
<feature type="transmembrane region" description="Helical" evidence="18">
    <location>
        <begin position="467"/>
        <end position="492"/>
    </location>
</feature>
<feature type="transmembrane region" description="Helical" evidence="18">
    <location>
        <begin position="752"/>
        <end position="773"/>
    </location>
</feature>
<evidence type="ECO:0000313" key="21">
    <source>
        <dbReference type="Proteomes" id="UP001273166"/>
    </source>
</evidence>
<dbReference type="GO" id="GO:0005507">
    <property type="term" value="F:copper ion binding"/>
    <property type="evidence" value="ECO:0007669"/>
    <property type="project" value="InterPro"/>
</dbReference>
<dbReference type="Proteomes" id="UP001273166">
    <property type="component" value="Unassembled WGS sequence"/>
</dbReference>
<feature type="domain" description="HMA" evidence="19">
    <location>
        <begin position="205"/>
        <end position="270"/>
    </location>
</feature>
<dbReference type="FunFam" id="3.30.70.100:FF:000043">
    <property type="entry name" value="Copper-transporting ATPase 2"/>
    <property type="match status" value="1"/>
</dbReference>
<feature type="domain" description="HMA" evidence="19">
    <location>
        <begin position="291"/>
        <end position="356"/>
    </location>
</feature>
<feature type="compositionally biased region" description="Basic and acidic residues" evidence="17">
    <location>
        <begin position="1766"/>
        <end position="1775"/>
    </location>
</feature>
<dbReference type="FunFam" id="2.70.150.10:FF:000068">
    <property type="entry name" value="Copper resistance-associated P-type ATPase"/>
    <property type="match status" value="1"/>
</dbReference>
<dbReference type="Pfam" id="PF00403">
    <property type="entry name" value="HMA"/>
    <property type="match status" value="2"/>
</dbReference>
<keyword evidence="5 18" id="KW-0812">Transmembrane</keyword>
<accession>A0AAJ0GP72</accession>
<keyword evidence="6" id="KW-0479">Metal-binding</keyword>
<feature type="domain" description="HMA" evidence="19">
    <location>
        <begin position="17"/>
        <end position="84"/>
    </location>
</feature>
<dbReference type="NCBIfam" id="TIGR00003">
    <property type="entry name" value="copper ion binding protein"/>
    <property type="match status" value="1"/>
</dbReference>
<dbReference type="NCBIfam" id="TIGR01525">
    <property type="entry name" value="ATPase-IB_hvy"/>
    <property type="match status" value="1"/>
</dbReference>
<feature type="compositionally biased region" description="Low complexity" evidence="17">
    <location>
        <begin position="1288"/>
        <end position="1301"/>
    </location>
</feature>
<evidence type="ECO:0000256" key="12">
    <source>
        <dbReference type="ARBA" id="ARBA00022989"/>
    </source>
</evidence>
<dbReference type="PRINTS" id="PR00120">
    <property type="entry name" value="HATPASE"/>
</dbReference>
<evidence type="ECO:0000256" key="6">
    <source>
        <dbReference type="ARBA" id="ARBA00022723"/>
    </source>
</evidence>
<dbReference type="GO" id="GO:0005524">
    <property type="term" value="F:ATP binding"/>
    <property type="evidence" value="ECO:0007669"/>
    <property type="project" value="UniProtKB-KW"/>
</dbReference>
<dbReference type="PROSITE" id="PS50846">
    <property type="entry name" value="HMA_2"/>
    <property type="match status" value="3"/>
</dbReference>
<dbReference type="PANTHER" id="PTHR43520">
    <property type="entry name" value="ATP7, ISOFORM B"/>
    <property type="match status" value="1"/>
</dbReference>
<dbReference type="PROSITE" id="PS01047">
    <property type="entry name" value="HMA_1"/>
    <property type="match status" value="1"/>
</dbReference>
<keyword evidence="14" id="KW-0406">Ion transport</keyword>
<dbReference type="Gene3D" id="3.40.1110.10">
    <property type="entry name" value="Calcium-transporting ATPase, cytoplasmic domain N"/>
    <property type="match status" value="1"/>
</dbReference>
<dbReference type="SUPFAM" id="SSF81653">
    <property type="entry name" value="Calcium ATPase, transduction domain A"/>
    <property type="match status" value="1"/>
</dbReference>
<feature type="transmembrane region" description="Helical" evidence="18">
    <location>
        <begin position="564"/>
        <end position="584"/>
    </location>
</feature>
<feature type="region of interest" description="Disordered" evidence="17">
    <location>
        <begin position="98"/>
        <end position="120"/>
    </location>
</feature>
<dbReference type="GO" id="GO:0005634">
    <property type="term" value="C:nucleus"/>
    <property type="evidence" value="ECO:0007669"/>
    <property type="project" value="UniProtKB-SubCell"/>
</dbReference>
<comment type="subcellular location">
    <subcellularLocation>
        <location evidence="2">Endomembrane system</location>
        <topology evidence="2">Multi-pass membrane protein</topology>
    </subcellularLocation>
    <subcellularLocation>
        <location evidence="1">Nucleus</location>
    </subcellularLocation>
</comment>
<dbReference type="Gene3D" id="3.30.70.100">
    <property type="match status" value="3"/>
</dbReference>
<evidence type="ECO:0000256" key="2">
    <source>
        <dbReference type="ARBA" id="ARBA00004127"/>
    </source>
</evidence>
<dbReference type="InterPro" id="IPR017969">
    <property type="entry name" value="Heavy-metal-associated_CS"/>
</dbReference>
<dbReference type="GO" id="GO:0008270">
    <property type="term" value="F:zinc ion binding"/>
    <property type="evidence" value="ECO:0007669"/>
    <property type="project" value="InterPro"/>
</dbReference>
<feature type="compositionally biased region" description="Polar residues" evidence="17">
    <location>
        <begin position="1339"/>
        <end position="1360"/>
    </location>
</feature>
<evidence type="ECO:0000256" key="11">
    <source>
        <dbReference type="ARBA" id="ARBA00022967"/>
    </source>
</evidence>
<dbReference type="PANTHER" id="PTHR43520:SF32">
    <property type="entry name" value="COPPER RESISTANCE P-TYPE ATPASE (EUROFUNG)"/>
    <property type="match status" value="1"/>
</dbReference>
<reference evidence="20" key="2">
    <citation type="submission" date="2023-06" db="EMBL/GenBank/DDBJ databases">
        <authorList>
            <consortium name="Lawrence Berkeley National Laboratory"/>
            <person name="Mondo S.J."/>
            <person name="Hensen N."/>
            <person name="Bonometti L."/>
            <person name="Westerberg I."/>
            <person name="Brannstrom I.O."/>
            <person name="Guillou S."/>
            <person name="Cros-Aarteil S."/>
            <person name="Calhoun S."/>
            <person name="Haridas S."/>
            <person name="Kuo A."/>
            <person name="Pangilinan J."/>
            <person name="Riley R."/>
            <person name="Labutti K."/>
            <person name="Andreopoulos B."/>
            <person name="Lipzen A."/>
            <person name="Chen C."/>
            <person name="Yanf M."/>
            <person name="Daum C."/>
            <person name="Ng V."/>
            <person name="Clum A."/>
            <person name="Steindorff A."/>
            <person name="Ohm R."/>
            <person name="Martin F."/>
            <person name="Silar P."/>
            <person name="Natvig D."/>
            <person name="Lalanne C."/>
            <person name="Gautier V."/>
            <person name="Ament-Velasquez S.L."/>
            <person name="Kruys A."/>
            <person name="Hutchinson M.I."/>
            <person name="Powell A.J."/>
            <person name="Barry K."/>
            <person name="Miller A.N."/>
            <person name="Grigoriev I.V."/>
            <person name="Debuchy R."/>
            <person name="Gladieux P."/>
            <person name="Thoren M.H."/>
            <person name="Johannesson H."/>
        </authorList>
    </citation>
    <scope>NUCLEOTIDE SEQUENCE</scope>
    <source>
        <strain evidence="20">CBS 333.67</strain>
    </source>
</reference>
<sequence>MAPAHRRPVAARPPDTISTSFLLANLHCPTCVLAIKSALQESCGEHINWVSPNVVTSVVTVEHAPAASLQQMRMALEESGFEVCAIYTSAGDVSDVDVDLEAGGSQGNGESSSHSRHHPVSALSRWFMPSGSPAPQAQKVRAHLENCEQCRSTMGSVLDVKRVLEDRSAHVSLASSNSPNPQIGGESKPFVVAENTEDASVQPLWRATLAVGGMTCSACSNMIAEGLTRHDWISSVTVNLLGNSVTVDLKDGNKADELVQAIEDLGYEATLDSVAELSQGRRKGASSSDTWRATLAIGGMTCASCANGITREMKKKGWVKDITVNMLTNSATVDFDGRDNADKLVQEIEDLGYDAALDAVVSLAQEASEEHERTVEIKIDGLYCEHCPDRVTQSLAGFRRQLEVITQPTRQRPIMKISYVPDAPSFTIRRILAAIEASDPGFTASIYHPPSLEERSKQIQRRHRMQILARVIFTGIVCIPTFTIGIVYMSLLPDSESKHFIMAPWTSGISRAQIALFVMATPVYFFAADLFHRRAVKEIRTIWRPASRVPFLQRFYRFGSMNTLMSLGTTIAYVSSVSQMIAAAAHRPDEINDSNFYFDSVVFLTFFLLLGRLIESYSKAKTGDAVESLGKLRPTTAVLIEGYGSEKEADVVTKADLLDFGDVVRVTHGASPPADGTVVHGESSFDESSLTGESRPVKKAPGGEVFSGTVNKGASVLVKITGAAGSSLLDQIVNVVREGQTKRAPIEQVADLLTSYFVPVVTLIAVLTWIIWLSLGLGGRIPGHYLDVASGGWVAFSLQFAIAVFVVACPCGLALAAPTAIFVGSGLAAKHGILAKGGGEAFEKASRIDCVVFDKTGTLTMGGEPEITDSEVFPEDAAQRDSLVAALKAVEENSSHPIAKAIVSFCSAQTSSKATIDNLQEVPGKGMKAVYHGITPSSSFELAVGNESFMADFSVAIPPETNQTLQRWKGEAKSVALVATKPLQVSATWTLAAVLSISDPIRPEAPGIVRALQSRGTRVWMLSGDNPTTAAAVASQLGIPADQVIAGVLPTGKAEKIKYLQSTVRARTGRGGNQEAATRRAMVAMVGDGINDSPALATADVGIAIGSGADVAISTADFVLVKSDLRAVVDLHDLSQVVLRRIKLNFGWAVVYNCLALPVAAGALYPITDQHGNHVRLDPVWASLAMALSSISVVLSSLALKVNLGIQETERENGRGLIWFAIQYVNRVCDIKAGLFVSNAIKLKPISLEEHRTAAQFLVIMNSTVKRKFNVLLQGIGNRTPTDRESSLAEPASSPASQLSSHYPPATMTSDDTLDSFKKRRVGGPVSTPSKYGMLQGSPMRSSPASIRTVPPTTSVSNISLRKWTPGSGSPAADGKEGLPPPPKYCPGDRDQLLRRLATFQEITDWAPKPDRVNEVEWARRGWVCQGKERVKCTLCGRELVVKVNRKEVDGREIAVLIASEIAESVVSKYVELIVEAHAEDCLWRKKGCEESLLRLPLPNPKLALQGLRQRYDELCERAAFLPYEFNLRLPPTLDLDTVICDLPPTFFTDPPPPPDKANPPNPSSTSASSPPPINRPALALALLGWQSLTHPTLGNPVPNSASCHTCLRRLGLWMFKSREIDPATNEVLVPAPMDHLDPLREHRFFCPWKNAVAQRNPGLARPLAKGERELPAWEVLVQGLRNEALIRERVDGGSTKRKKNNDAAAGHGRSKSSGVVPATTGEPKTPERARPTTVAGAPRIMVGDAEEEEGRGGDGLQEEKVDDEEARKKKDMDMMSRLRRVKSLFNTKAGASEKDGLKYQAVFLATKQSAAASPT</sequence>
<gene>
    <name evidence="20" type="ORF">B0T15DRAFT_513738</name>
</gene>
<dbReference type="GO" id="GO:0055070">
    <property type="term" value="P:copper ion homeostasis"/>
    <property type="evidence" value="ECO:0007669"/>
    <property type="project" value="TreeGrafter"/>
</dbReference>